<proteinExistence type="predicted"/>
<dbReference type="InterPro" id="IPR027051">
    <property type="entry name" value="XdhC_Rossmann_dom"/>
</dbReference>
<evidence type="ECO:0000313" key="3">
    <source>
        <dbReference type="EMBL" id="MCL6273399.1"/>
    </source>
</evidence>
<evidence type="ECO:0000259" key="2">
    <source>
        <dbReference type="Pfam" id="PF13478"/>
    </source>
</evidence>
<reference evidence="3 4" key="1">
    <citation type="submission" date="2022-05" db="EMBL/GenBank/DDBJ databases">
        <authorList>
            <person name="Park J.-S."/>
        </authorList>
    </citation>
    <scope>NUCLEOTIDE SEQUENCE [LARGE SCALE GENOMIC DNA]</scope>
    <source>
        <strain evidence="3 4">2012CJ35-5</strain>
    </source>
</reference>
<dbReference type="PANTHER" id="PTHR30388">
    <property type="entry name" value="ALDEHYDE OXIDOREDUCTASE MOLYBDENUM COFACTOR ASSEMBLY PROTEIN"/>
    <property type="match status" value="1"/>
</dbReference>
<dbReference type="Gene3D" id="3.40.50.720">
    <property type="entry name" value="NAD(P)-binding Rossmann-like Domain"/>
    <property type="match status" value="1"/>
</dbReference>
<evidence type="ECO:0000313" key="4">
    <source>
        <dbReference type="Proteomes" id="UP001203607"/>
    </source>
</evidence>
<dbReference type="Pfam" id="PF13478">
    <property type="entry name" value="XdhC_C"/>
    <property type="match status" value="1"/>
</dbReference>
<dbReference type="InterPro" id="IPR052698">
    <property type="entry name" value="MoCofactor_Util/Proc"/>
</dbReference>
<dbReference type="Pfam" id="PF02625">
    <property type="entry name" value="XdhC_CoxI"/>
    <property type="match status" value="1"/>
</dbReference>
<dbReference type="EMBL" id="JAMFMA010000001">
    <property type="protein sequence ID" value="MCL6273399.1"/>
    <property type="molecule type" value="Genomic_DNA"/>
</dbReference>
<name>A0ABT0PPW1_9FLAO</name>
<organism evidence="3 4">
    <name type="scientific">Flagellimonas spongiicola</name>
    <dbReference type="NCBI Taxonomy" id="2942208"/>
    <lineage>
        <taxon>Bacteria</taxon>
        <taxon>Pseudomonadati</taxon>
        <taxon>Bacteroidota</taxon>
        <taxon>Flavobacteriia</taxon>
        <taxon>Flavobacteriales</taxon>
        <taxon>Flavobacteriaceae</taxon>
        <taxon>Flagellimonas</taxon>
    </lineage>
</organism>
<dbReference type="PANTHER" id="PTHR30388:SF6">
    <property type="entry name" value="XANTHINE DEHYDROGENASE SUBUNIT A-RELATED"/>
    <property type="match status" value="1"/>
</dbReference>
<accession>A0ABT0PPW1</accession>
<keyword evidence="4" id="KW-1185">Reference proteome</keyword>
<dbReference type="InterPro" id="IPR003777">
    <property type="entry name" value="XdhC_CoxI"/>
</dbReference>
<evidence type="ECO:0000259" key="1">
    <source>
        <dbReference type="Pfam" id="PF02625"/>
    </source>
</evidence>
<dbReference type="RefSeq" id="WP_249656576.1">
    <property type="nucleotide sequence ID" value="NZ_JAMFMA010000001.1"/>
</dbReference>
<dbReference type="Proteomes" id="UP001203607">
    <property type="component" value="Unassembled WGS sequence"/>
</dbReference>
<comment type="caution">
    <text evidence="3">The sequence shown here is derived from an EMBL/GenBank/DDBJ whole genome shotgun (WGS) entry which is preliminary data.</text>
</comment>
<feature type="domain" description="XdhC- CoxI" evidence="1">
    <location>
        <begin position="17"/>
        <end position="81"/>
    </location>
</feature>
<sequence length="336" mass="38143">MTHELKYIVQQFENRHKEGRKAVLATVVDLDGSSYRRPGVRMLLFDDGKMVGAVSGGCVEKEVFRQANSVFETGISKIMIYDGRYRLGCEGILYILLEEFKPTEAFCKAFWKTIAQRKSFEITSTYLKEPATGNGFRTIFQFDGNSFAVNSNSSILEETQLEFSQVMQPCFQLIIIGAEHDAVQLCKYAALTGWEVTIVVNPREEKSELDFPGSQKMVHVEPEMYLPEFDAQTAVVLMTHSYVKDLQFLLKLKDTNAAYFGLLGPYRRREKLFDELMERCPDVREDFLELVHGPAGVDIGAETPEEIANSIISEILAVVRKREPSLLKHRMGSIHS</sequence>
<feature type="domain" description="XdhC Rossmann" evidence="2">
    <location>
        <begin position="173"/>
        <end position="315"/>
    </location>
</feature>
<protein>
    <submittedName>
        <fullName evidence="3">XdhC family protein</fullName>
    </submittedName>
</protein>
<gene>
    <name evidence="3" type="ORF">M3P19_05220</name>
</gene>